<keyword evidence="2" id="KW-1185">Reference proteome</keyword>
<reference evidence="1" key="2">
    <citation type="submission" date="2025-08" db="UniProtKB">
        <authorList>
            <consortium name="Ensembl"/>
        </authorList>
    </citation>
    <scope>IDENTIFICATION</scope>
</reference>
<proteinExistence type="predicted"/>
<accession>A0A8C3D2R5</accession>
<dbReference type="AlphaFoldDB" id="A0A8C3D2R5"/>
<dbReference type="Proteomes" id="UP000694553">
    <property type="component" value="Unassembled WGS sequence"/>
</dbReference>
<evidence type="ECO:0000313" key="1">
    <source>
        <dbReference type="Ensembl" id="ENSCMUP00000000123.1"/>
    </source>
</evidence>
<reference evidence="2" key="1">
    <citation type="submission" date="2019-10" db="EMBL/GenBank/DDBJ databases">
        <title>Corvus moneduloides (New Caledonian crow) genome, bCorMon1, primary haplotype.</title>
        <authorList>
            <person name="Rutz C."/>
            <person name="Fungtammasan C."/>
            <person name="Mountcastle J."/>
            <person name="Formenti G."/>
            <person name="Chow W."/>
            <person name="Howe K."/>
            <person name="Steele M.P."/>
            <person name="Fernandes J."/>
            <person name="Gilbert M.T.P."/>
            <person name="Fedrigo O."/>
            <person name="Jarvis E.D."/>
            <person name="Gemmell N."/>
        </authorList>
    </citation>
    <scope>NUCLEOTIDE SEQUENCE [LARGE SCALE GENOMIC DNA]</scope>
</reference>
<evidence type="ECO:0000313" key="2">
    <source>
        <dbReference type="Proteomes" id="UP000694553"/>
    </source>
</evidence>
<name>A0A8C3D2R5_CORMO</name>
<reference evidence="1" key="3">
    <citation type="submission" date="2025-09" db="UniProtKB">
        <authorList>
            <consortium name="Ensembl"/>
        </authorList>
    </citation>
    <scope>IDENTIFICATION</scope>
</reference>
<dbReference type="Ensembl" id="ENSCMUT00000000136.2">
    <property type="protein sequence ID" value="ENSCMUP00000000123.1"/>
    <property type="gene ID" value="ENSCMUG00000000095.2"/>
</dbReference>
<organism evidence="1 2">
    <name type="scientific">Corvus moneduloides</name>
    <name type="common">New Caledonian crow</name>
    <dbReference type="NCBI Taxonomy" id="1196302"/>
    <lineage>
        <taxon>Eukaryota</taxon>
        <taxon>Metazoa</taxon>
        <taxon>Chordata</taxon>
        <taxon>Craniata</taxon>
        <taxon>Vertebrata</taxon>
        <taxon>Euteleostomi</taxon>
        <taxon>Archelosauria</taxon>
        <taxon>Archosauria</taxon>
        <taxon>Dinosauria</taxon>
        <taxon>Saurischia</taxon>
        <taxon>Theropoda</taxon>
        <taxon>Coelurosauria</taxon>
        <taxon>Aves</taxon>
        <taxon>Neognathae</taxon>
        <taxon>Neoaves</taxon>
        <taxon>Telluraves</taxon>
        <taxon>Australaves</taxon>
        <taxon>Passeriformes</taxon>
        <taxon>Corvoidea</taxon>
        <taxon>Corvidae</taxon>
        <taxon>Corvus</taxon>
    </lineage>
</organism>
<protein>
    <submittedName>
        <fullName evidence="1">Uncharacterized protein</fullName>
    </submittedName>
</protein>
<dbReference type="OMA" id="VRWSTHI"/>
<sequence length="138" mass="14499">VALSEDTVPGTRVAEVTVSCSNSSSSPNVTLDTIEPDHPFNSILAGALLSYVSPRQVTLRAGAELDARQVNQYTLILRAACPGEDEVEGRLFVRVTTGQVLRCDTPFASAGRKQGHRAVGAVGASQYQAPTAVLCSRG</sequence>